<gene>
    <name evidence="8" type="ORF">ALAG00032_LOCUS14704</name>
</gene>
<evidence type="ECO:0008006" key="9">
    <source>
        <dbReference type="Google" id="ProtNLM"/>
    </source>
</evidence>
<comment type="function">
    <text evidence="1">JanA and janB regulate somatic sex differentiation.</text>
</comment>
<accession>A0A7S3K3L8</accession>
<dbReference type="GO" id="GO:0007548">
    <property type="term" value="P:sex differentiation"/>
    <property type="evidence" value="ECO:0007669"/>
    <property type="project" value="UniProtKB-KW"/>
</dbReference>
<dbReference type="GO" id="GO:0005829">
    <property type="term" value="C:cytosol"/>
    <property type="evidence" value="ECO:0007669"/>
    <property type="project" value="TreeGrafter"/>
</dbReference>
<keyword evidence="7" id="KW-0732">Signal</keyword>
<evidence type="ECO:0000256" key="3">
    <source>
        <dbReference type="ARBA" id="ARBA00022782"/>
    </source>
</evidence>
<dbReference type="InterPro" id="IPR038596">
    <property type="entry name" value="Janus_sf"/>
</dbReference>
<name>A0A7S3K3L8_9STRA</name>
<reference evidence="8" key="1">
    <citation type="submission" date="2021-01" db="EMBL/GenBank/DDBJ databases">
        <authorList>
            <person name="Corre E."/>
            <person name="Pelletier E."/>
            <person name="Niang G."/>
            <person name="Scheremetjew M."/>
            <person name="Finn R."/>
            <person name="Kale V."/>
            <person name="Holt S."/>
            <person name="Cochrane G."/>
            <person name="Meng A."/>
            <person name="Brown T."/>
            <person name="Cohen L."/>
        </authorList>
    </citation>
    <scope>NUCLEOTIDE SEQUENCE</scope>
    <source>
        <strain evidence="8">CCMP1510</strain>
    </source>
</reference>
<feature type="chain" id="PRO_5030649818" description="14 kDa phosphohistidine phosphatase" evidence="7">
    <location>
        <begin position="20"/>
        <end position="180"/>
    </location>
</feature>
<evidence type="ECO:0000256" key="4">
    <source>
        <dbReference type="ARBA" id="ARBA00022928"/>
    </source>
</evidence>
<organism evidence="8">
    <name type="scientific">Aureoumbra lagunensis</name>
    <dbReference type="NCBI Taxonomy" id="44058"/>
    <lineage>
        <taxon>Eukaryota</taxon>
        <taxon>Sar</taxon>
        <taxon>Stramenopiles</taxon>
        <taxon>Ochrophyta</taxon>
        <taxon>Pelagophyceae</taxon>
        <taxon>Pelagomonadales</taxon>
        <taxon>Aureoumbra</taxon>
    </lineage>
</organism>
<dbReference type="EMBL" id="HBIJ01022503">
    <property type="protein sequence ID" value="CAE0373902.1"/>
    <property type="molecule type" value="Transcribed_RNA"/>
</dbReference>
<comment type="similarity">
    <text evidence="2">Belongs to the janus family.</text>
</comment>
<evidence type="ECO:0000256" key="1">
    <source>
        <dbReference type="ARBA" id="ARBA00002508"/>
    </source>
</evidence>
<dbReference type="AlphaFoldDB" id="A0A7S3K3L8"/>
<proteinExistence type="inferred from homology"/>
<keyword evidence="3" id="KW-0221">Differentiation</keyword>
<dbReference type="Gene3D" id="3.50.20.20">
    <property type="entry name" value="Janus/Ocnus"/>
    <property type="match status" value="1"/>
</dbReference>
<protein>
    <recommendedName>
        <fullName evidence="9">14 kDa phosphohistidine phosphatase</fullName>
    </recommendedName>
</protein>
<evidence type="ECO:0000256" key="7">
    <source>
        <dbReference type="SAM" id="SignalP"/>
    </source>
</evidence>
<dbReference type="GO" id="GO:0101006">
    <property type="term" value="F:protein histidine phosphatase activity"/>
    <property type="evidence" value="ECO:0007669"/>
    <property type="project" value="TreeGrafter"/>
</dbReference>
<feature type="binding site" evidence="6">
    <location>
        <position position="80"/>
    </location>
    <ligand>
        <name>substrate</name>
    </ligand>
</feature>
<dbReference type="PANTHER" id="PTHR12258:SF5">
    <property type="entry name" value="BCDNA.GH02250-RELATED"/>
    <property type="match status" value="1"/>
</dbReference>
<evidence type="ECO:0000256" key="2">
    <source>
        <dbReference type="ARBA" id="ARBA00010971"/>
    </source>
</evidence>
<evidence type="ECO:0000256" key="5">
    <source>
        <dbReference type="PIRSR" id="PIRSR607702-1"/>
    </source>
</evidence>
<evidence type="ECO:0000256" key="6">
    <source>
        <dbReference type="PIRSR" id="PIRSR607702-2"/>
    </source>
</evidence>
<dbReference type="Pfam" id="PF05005">
    <property type="entry name" value="Ocnus"/>
    <property type="match status" value="1"/>
</dbReference>
<keyword evidence="4" id="KW-0726">Sexual differentiation</keyword>
<sequence length="180" mass="19933">MIFILVCLLLLPSFDMVKGAKSRRAKFDEETGAPLNDAARAILVRHRHDADAVASSGSREDVVAVFDRLPEIDIAEGVWKYVLLEIEVDGRRRHIVRALSGLHYHAEIYELTAAQLRPLGIKCRVVGGGRINKNSSTKTIDVYGYSKTFGRAPGCNQHAADIIRHSIPSDFDVSWSDAGY</sequence>
<dbReference type="SUPFAM" id="SSF143724">
    <property type="entry name" value="PHP14-like"/>
    <property type="match status" value="1"/>
</dbReference>
<feature type="active site" description="Proton acceptor" evidence="5">
    <location>
        <position position="105"/>
    </location>
</feature>
<dbReference type="InterPro" id="IPR007702">
    <property type="entry name" value="Janus"/>
</dbReference>
<dbReference type="PANTHER" id="PTHR12258">
    <property type="entry name" value="JANUS-A/JANUS-B"/>
    <property type="match status" value="1"/>
</dbReference>
<dbReference type="GO" id="GO:0030154">
    <property type="term" value="P:cell differentiation"/>
    <property type="evidence" value="ECO:0007669"/>
    <property type="project" value="UniProtKB-KW"/>
</dbReference>
<evidence type="ECO:0000313" key="8">
    <source>
        <dbReference type="EMBL" id="CAE0373902.1"/>
    </source>
</evidence>
<feature type="signal peptide" evidence="7">
    <location>
        <begin position="1"/>
        <end position="19"/>
    </location>
</feature>